<gene>
    <name evidence="5" type="ORF">EYC98_16640</name>
</gene>
<dbReference type="InterPro" id="IPR036107">
    <property type="entry name" value="CsrA_sf"/>
</dbReference>
<keyword evidence="3" id="KW-0694">RNA-binding</keyword>
<dbReference type="Gene3D" id="2.60.40.4380">
    <property type="entry name" value="Translational regulator CsrA"/>
    <property type="match status" value="1"/>
</dbReference>
<keyword evidence="4" id="KW-0010">Activator</keyword>
<evidence type="ECO:0000256" key="4">
    <source>
        <dbReference type="ARBA" id="ARBA00023159"/>
    </source>
</evidence>
<dbReference type="EMBL" id="SHNN01000003">
    <property type="protein sequence ID" value="MCX2982492.1"/>
    <property type="molecule type" value="Genomic_DNA"/>
</dbReference>
<keyword evidence="6" id="KW-1185">Reference proteome</keyword>
<dbReference type="SUPFAM" id="SSF117130">
    <property type="entry name" value="CsrA-like"/>
    <property type="match status" value="1"/>
</dbReference>
<dbReference type="Pfam" id="PF02599">
    <property type="entry name" value="CsrA"/>
    <property type="match status" value="1"/>
</dbReference>
<proteinExistence type="predicted"/>
<dbReference type="Proteomes" id="UP001143362">
    <property type="component" value="Unassembled WGS sequence"/>
</dbReference>
<dbReference type="PANTHER" id="PTHR34984:SF1">
    <property type="entry name" value="CARBON STORAGE REGULATOR"/>
    <property type="match status" value="1"/>
</dbReference>
<dbReference type="PANTHER" id="PTHR34984">
    <property type="entry name" value="CARBON STORAGE REGULATOR"/>
    <property type="match status" value="1"/>
</dbReference>
<keyword evidence="1" id="KW-0963">Cytoplasm</keyword>
<evidence type="ECO:0000256" key="3">
    <source>
        <dbReference type="ARBA" id="ARBA00022884"/>
    </source>
</evidence>
<reference evidence="5" key="1">
    <citation type="submission" date="2019-02" db="EMBL/GenBank/DDBJ databases">
        <authorList>
            <person name="Li S.-H."/>
        </authorList>
    </citation>
    <scope>NUCLEOTIDE SEQUENCE</scope>
    <source>
        <strain evidence="5">IMCC14734</strain>
    </source>
</reference>
<evidence type="ECO:0000313" key="6">
    <source>
        <dbReference type="Proteomes" id="UP001143362"/>
    </source>
</evidence>
<evidence type="ECO:0000313" key="5">
    <source>
        <dbReference type="EMBL" id="MCX2982492.1"/>
    </source>
</evidence>
<dbReference type="InterPro" id="IPR003751">
    <property type="entry name" value="CsrA"/>
</dbReference>
<comment type="caution">
    <text evidence="5">The sequence shown here is derived from an EMBL/GenBank/DDBJ whole genome shotgun (WGS) entry which is preliminary data.</text>
</comment>
<evidence type="ECO:0000256" key="1">
    <source>
        <dbReference type="ARBA" id="ARBA00022490"/>
    </source>
</evidence>
<name>A0ABT3TJL0_9GAMM</name>
<organism evidence="5 6">
    <name type="scientific">Candidatus Litorirhabdus singularis</name>
    <dbReference type="NCBI Taxonomy" id="2518993"/>
    <lineage>
        <taxon>Bacteria</taxon>
        <taxon>Pseudomonadati</taxon>
        <taxon>Pseudomonadota</taxon>
        <taxon>Gammaproteobacteria</taxon>
        <taxon>Cellvibrionales</taxon>
        <taxon>Halieaceae</taxon>
        <taxon>Candidatus Litorirhabdus</taxon>
    </lineage>
</organism>
<accession>A0ABT3TJL0</accession>
<dbReference type="RefSeq" id="WP_338140840.1">
    <property type="nucleotide sequence ID" value="NZ_SHNN01000003.1"/>
</dbReference>
<keyword evidence="2" id="KW-0810">Translation regulation</keyword>
<evidence type="ECO:0000256" key="2">
    <source>
        <dbReference type="ARBA" id="ARBA00022845"/>
    </source>
</evidence>
<protein>
    <submittedName>
        <fullName evidence="5">Carbon storage regulator</fullName>
    </submittedName>
</protein>
<sequence length="59" mass="6608">MLILTRCLGEKILIGNDIVLTVIAVAGNQVKLGIVRPKMWRLSGRNCYPVQRTERQSKG</sequence>